<comment type="subcellular location">
    <subcellularLocation>
        <location evidence="1">Cytoplasm</location>
    </subcellularLocation>
</comment>
<dbReference type="PANTHER" id="PTHR33347">
    <property type="entry name" value="OSJNBA0091C07.3 PROTEIN"/>
    <property type="match status" value="1"/>
</dbReference>
<evidence type="ECO:0000313" key="9">
    <source>
        <dbReference type="Proteomes" id="UP001318860"/>
    </source>
</evidence>
<organism evidence="8 9">
    <name type="scientific">Rehmannia glutinosa</name>
    <name type="common">Chinese foxglove</name>
    <dbReference type="NCBI Taxonomy" id="99300"/>
    <lineage>
        <taxon>Eukaryota</taxon>
        <taxon>Viridiplantae</taxon>
        <taxon>Streptophyta</taxon>
        <taxon>Embryophyta</taxon>
        <taxon>Tracheophyta</taxon>
        <taxon>Spermatophyta</taxon>
        <taxon>Magnoliopsida</taxon>
        <taxon>eudicotyledons</taxon>
        <taxon>Gunneridae</taxon>
        <taxon>Pentapetalae</taxon>
        <taxon>asterids</taxon>
        <taxon>lamiids</taxon>
        <taxon>Lamiales</taxon>
        <taxon>Orobanchaceae</taxon>
        <taxon>Rehmannieae</taxon>
        <taxon>Rehmannia</taxon>
    </lineage>
</organism>
<dbReference type="EMBL" id="JABTTQ020000003">
    <property type="protein sequence ID" value="KAK6160596.1"/>
    <property type="molecule type" value="Genomic_DNA"/>
</dbReference>
<evidence type="ECO:0000256" key="3">
    <source>
        <dbReference type="ARBA" id="ARBA00022712"/>
    </source>
</evidence>
<sequence length="178" mass="20001">MNISTSECSSGCESGWTMYWDQLSKNSTEYSSNYTTDFVHNNYEQKGANHHHHVNEEEDLSMVSDASSAPPNYIHENYAGGPTNNYHGYGYSVSEDVKKKSKQRSSKTKETTVIKKQHHFCLDDTATSPIFHFSQATTPQNHNSLDFPAAHFEFAGKKEAVKRIFLSVCCAAICSSRD</sequence>
<keyword evidence="9" id="KW-1185">Reference proteome</keyword>
<feature type="region of interest" description="Disordered" evidence="7">
    <location>
        <begin position="58"/>
        <end position="79"/>
    </location>
</feature>
<keyword evidence="5" id="KW-0539">Nucleus</keyword>
<comment type="similarity">
    <text evidence="6">Belongs to the SOFL plant protein family.</text>
</comment>
<evidence type="ECO:0000256" key="5">
    <source>
        <dbReference type="ARBA" id="ARBA00023242"/>
    </source>
</evidence>
<keyword evidence="4" id="KW-0932">Cytokinin signaling pathway</keyword>
<name>A0ABR0XN47_REHGL</name>
<accession>A0ABR0XN47</accession>
<proteinExistence type="inferred from homology"/>
<evidence type="ECO:0000256" key="6">
    <source>
        <dbReference type="ARBA" id="ARBA00024199"/>
    </source>
</evidence>
<evidence type="ECO:0000256" key="2">
    <source>
        <dbReference type="ARBA" id="ARBA00022490"/>
    </source>
</evidence>
<dbReference type="PANTHER" id="PTHR33347:SF34">
    <property type="entry name" value="PROTEIN SOB FIVE-LIKE 6"/>
    <property type="match status" value="1"/>
</dbReference>
<keyword evidence="2" id="KW-0963">Cytoplasm</keyword>
<dbReference type="Proteomes" id="UP001318860">
    <property type="component" value="Unassembled WGS sequence"/>
</dbReference>
<protein>
    <submittedName>
        <fullName evidence="8">Uncharacterized protein</fullName>
    </submittedName>
</protein>
<keyword evidence="3" id="KW-0203">Cytokinin biosynthesis</keyword>
<evidence type="ECO:0000313" key="8">
    <source>
        <dbReference type="EMBL" id="KAK6160596.1"/>
    </source>
</evidence>
<dbReference type="InterPro" id="IPR044670">
    <property type="entry name" value="SOFL"/>
</dbReference>
<evidence type="ECO:0000256" key="1">
    <source>
        <dbReference type="ARBA" id="ARBA00004496"/>
    </source>
</evidence>
<gene>
    <name evidence="8" type="ORF">DH2020_003977</name>
</gene>
<reference evidence="8 9" key="1">
    <citation type="journal article" date="2021" name="Comput. Struct. Biotechnol. J.">
        <title>De novo genome assembly of the potent medicinal plant Rehmannia glutinosa using nanopore technology.</title>
        <authorList>
            <person name="Ma L."/>
            <person name="Dong C."/>
            <person name="Song C."/>
            <person name="Wang X."/>
            <person name="Zheng X."/>
            <person name="Niu Y."/>
            <person name="Chen S."/>
            <person name="Feng W."/>
        </authorList>
    </citation>
    <scope>NUCLEOTIDE SEQUENCE [LARGE SCALE GENOMIC DNA]</scope>
    <source>
        <strain evidence="8">DH-2019</strain>
    </source>
</reference>
<evidence type="ECO:0000256" key="4">
    <source>
        <dbReference type="ARBA" id="ARBA00022864"/>
    </source>
</evidence>
<comment type="caution">
    <text evidence="8">The sequence shown here is derived from an EMBL/GenBank/DDBJ whole genome shotgun (WGS) entry which is preliminary data.</text>
</comment>
<evidence type="ECO:0000256" key="7">
    <source>
        <dbReference type="SAM" id="MobiDB-lite"/>
    </source>
</evidence>